<organism evidence="4">
    <name type="scientific">Nippostrongylus brasiliensis</name>
    <name type="common">Rat hookworm</name>
    <dbReference type="NCBI Taxonomy" id="27835"/>
    <lineage>
        <taxon>Eukaryota</taxon>
        <taxon>Metazoa</taxon>
        <taxon>Ecdysozoa</taxon>
        <taxon>Nematoda</taxon>
        <taxon>Chromadorea</taxon>
        <taxon>Rhabditida</taxon>
        <taxon>Rhabditina</taxon>
        <taxon>Rhabditomorpha</taxon>
        <taxon>Strongyloidea</taxon>
        <taxon>Heligmosomidae</taxon>
        <taxon>Nippostrongylus</taxon>
    </lineage>
</organism>
<proteinExistence type="predicted"/>
<dbReference type="Proteomes" id="UP000271162">
    <property type="component" value="Unassembled WGS sequence"/>
</dbReference>
<evidence type="ECO:0000313" key="4">
    <source>
        <dbReference type="WBParaSite" id="NBR_0001720601-mRNA-1"/>
    </source>
</evidence>
<name>A0A0N4YJP9_NIPBR</name>
<evidence type="ECO:0000313" key="3">
    <source>
        <dbReference type="Proteomes" id="UP000271162"/>
    </source>
</evidence>
<gene>
    <name evidence="2" type="ORF">NBR_LOCUS17207</name>
</gene>
<keyword evidence="3" id="KW-1185">Reference proteome</keyword>
<reference evidence="4" key="1">
    <citation type="submission" date="2017-02" db="UniProtKB">
        <authorList>
            <consortium name="WormBaseParasite"/>
        </authorList>
    </citation>
    <scope>IDENTIFICATION</scope>
</reference>
<dbReference type="InterPro" id="IPR002602">
    <property type="entry name" value="DB"/>
</dbReference>
<sequence length="203" mass="22805">MLTWTPRESNLLKNRSITGPYRDNREETPLKKLRHFANHYPNALRLEGGQLPAKESTLVWPKSYGAEGQMPTSSVARSRMSPNEKLDLCCRKRAVNPSCQSMCNFDVLNDKTLVSAFLTNVCPGQQLAHAVECASSKIQVDHSSCCEGMGISSFFGGRCMPFCRANAAQPTNPFEFLPCLQVFEYIKTCYRRYQVNNPNILGD</sequence>
<dbReference type="PANTHER" id="PTHR46705:SF10">
    <property type="entry name" value="DOMAIN OF UNKNOWN FUNCTION DB DOMAIN-CONTAINING PROTEIN"/>
    <property type="match status" value="1"/>
</dbReference>
<dbReference type="PANTHER" id="PTHR46705">
    <property type="entry name" value="PROTEIN CBG09805"/>
    <property type="match status" value="1"/>
</dbReference>
<accession>A0A0N4YJP9</accession>
<dbReference type="Pfam" id="PF01682">
    <property type="entry name" value="DB"/>
    <property type="match status" value="1"/>
</dbReference>
<dbReference type="WBParaSite" id="NBR_0001720601-mRNA-1">
    <property type="protein sequence ID" value="NBR_0001720601-mRNA-1"/>
    <property type="gene ID" value="NBR_0001720601"/>
</dbReference>
<dbReference type="AlphaFoldDB" id="A0A0N4YJP9"/>
<dbReference type="OMA" id="KACYREY"/>
<reference evidence="2 3" key="2">
    <citation type="submission" date="2018-11" db="EMBL/GenBank/DDBJ databases">
        <authorList>
            <consortium name="Pathogen Informatics"/>
        </authorList>
    </citation>
    <scope>NUCLEOTIDE SEQUENCE [LARGE SCALE GENOMIC DNA]</scope>
</reference>
<feature type="domain" description="Domain of unknown function DB" evidence="1">
    <location>
        <begin position="89"/>
        <end position="190"/>
    </location>
</feature>
<dbReference type="EMBL" id="UYSL01022618">
    <property type="protein sequence ID" value="VDL80820.1"/>
    <property type="molecule type" value="Genomic_DNA"/>
</dbReference>
<evidence type="ECO:0000259" key="1">
    <source>
        <dbReference type="Pfam" id="PF01682"/>
    </source>
</evidence>
<protein>
    <submittedName>
        <fullName evidence="4">DB domain-containing protein</fullName>
    </submittedName>
</protein>
<evidence type="ECO:0000313" key="2">
    <source>
        <dbReference type="EMBL" id="VDL80820.1"/>
    </source>
</evidence>